<dbReference type="PANTHER" id="PTHR48090">
    <property type="entry name" value="UNDECAPRENYL-PHOSPHATE 4-DEOXY-4-FORMAMIDO-L-ARABINOSE TRANSFERASE-RELATED"/>
    <property type="match status" value="1"/>
</dbReference>
<dbReference type="CDD" id="cd04179">
    <property type="entry name" value="DPM_DPG-synthase_like"/>
    <property type="match status" value="1"/>
</dbReference>
<sequence>MPPSPLNPATIRHRRPSPSVSVVIPVRDPGGLPLMLRGLPPVDEVIVVCEGPTTETAAVVRSARPDARVLRPGRPGAGNALATGLAASSCDVVVTLNGDGSTDPGEIPRYVDALTGGADVVLGSRYREGGRDLTGGRFRRWANLLLIWIVNTVFGTDRTDPGFGYTAFWRDALERLDLPDPSPRAGAARTDGPELFPLLTLRPAVLGLRVAEVGSVAYPRMSRPARADRPTLTHWLRVMAGELRGRRGRHSDARADGDPSTRPSSGPSTRPSSQPSSRLSAQLSAQPDGPAARAGSTRPDGSAARTGFGPRWGLGARLAAADAHGETTQDQASTRPGRPASDRRSKGEPLWGPPSRRLAPARDLWQAGENPISHTSPRSIANLTPHAWRSGYPGRVGARAIDLPDPAAGPGSAGTSGPGKADTSDSATADASGLGGTDPSSPGDTSASGLGGTDASGGTGVSGPGGA</sequence>
<evidence type="ECO:0000256" key="2">
    <source>
        <dbReference type="SAM" id="MobiDB-lite"/>
    </source>
</evidence>
<feature type="non-terminal residue" evidence="4">
    <location>
        <position position="467"/>
    </location>
</feature>
<dbReference type="InterPro" id="IPR029044">
    <property type="entry name" value="Nucleotide-diphossugar_trans"/>
</dbReference>
<gene>
    <name evidence="4" type="ORF">ACFY35_34350</name>
</gene>
<keyword evidence="5" id="KW-1185">Reference proteome</keyword>
<proteinExistence type="inferred from homology"/>
<dbReference type="InterPro" id="IPR050256">
    <property type="entry name" value="Glycosyltransferase_2"/>
</dbReference>
<reference evidence="4 5" key="1">
    <citation type="submission" date="2024-10" db="EMBL/GenBank/DDBJ databases">
        <title>The Natural Products Discovery Center: Release of the First 8490 Sequenced Strains for Exploring Actinobacteria Biosynthetic Diversity.</title>
        <authorList>
            <person name="Kalkreuter E."/>
            <person name="Kautsar S.A."/>
            <person name="Yang D."/>
            <person name="Bader C.D."/>
            <person name="Teijaro C.N."/>
            <person name="Fluegel L."/>
            <person name="Davis C.M."/>
            <person name="Simpson J.R."/>
            <person name="Lauterbach L."/>
            <person name="Steele A.D."/>
            <person name="Gui C."/>
            <person name="Meng S."/>
            <person name="Li G."/>
            <person name="Viehrig K."/>
            <person name="Ye F."/>
            <person name="Su P."/>
            <person name="Kiefer A.F."/>
            <person name="Nichols A."/>
            <person name="Cepeda A.J."/>
            <person name="Yan W."/>
            <person name="Fan B."/>
            <person name="Jiang Y."/>
            <person name="Adhikari A."/>
            <person name="Zheng C.-J."/>
            <person name="Schuster L."/>
            <person name="Cowan T.M."/>
            <person name="Smanski M.J."/>
            <person name="Chevrette M.G."/>
            <person name="De Carvalho L.P.S."/>
            <person name="Shen B."/>
        </authorList>
    </citation>
    <scope>NUCLEOTIDE SEQUENCE [LARGE SCALE GENOMIC DNA]</scope>
    <source>
        <strain evidence="4 5">NPDC000087</strain>
    </source>
</reference>
<dbReference type="SUPFAM" id="SSF53448">
    <property type="entry name" value="Nucleotide-diphospho-sugar transferases"/>
    <property type="match status" value="1"/>
</dbReference>
<feature type="compositionally biased region" description="Basic and acidic residues" evidence="2">
    <location>
        <begin position="250"/>
        <end position="259"/>
    </location>
</feature>
<evidence type="ECO:0000313" key="5">
    <source>
        <dbReference type="Proteomes" id="UP001602245"/>
    </source>
</evidence>
<dbReference type="RefSeq" id="WP_387697870.1">
    <property type="nucleotide sequence ID" value="NZ_JBIAZU010000006.1"/>
</dbReference>
<dbReference type="EC" id="2.4.-.-" evidence="4"/>
<evidence type="ECO:0000256" key="1">
    <source>
        <dbReference type="ARBA" id="ARBA00006739"/>
    </source>
</evidence>
<feature type="domain" description="Glycosyltransferase 2-like" evidence="3">
    <location>
        <begin position="41"/>
        <end position="152"/>
    </location>
</feature>
<evidence type="ECO:0000313" key="4">
    <source>
        <dbReference type="EMBL" id="MFF5294549.1"/>
    </source>
</evidence>
<keyword evidence="4" id="KW-0328">Glycosyltransferase</keyword>
<dbReference type="GO" id="GO:0016757">
    <property type="term" value="F:glycosyltransferase activity"/>
    <property type="evidence" value="ECO:0007669"/>
    <property type="project" value="UniProtKB-KW"/>
</dbReference>
<feature type="region of interest" description="Disordered" evidence="2">
    <location>
        <begin position="243"/>
        <end position="357"/>
    </location>
</feature>
<dbReference type="Pfam" id="PF00535">
    <property type="entry name" value="Glycos_transf_2"/>
    <property type="match status" value="1"/>
</dbReference>
<feature type="compositionally biased region" description="Low complexity" evidence="2">
    <location>
        <begin position="418"/>
        <end position="432"/>
    </location>
</feature>
<accession>A0ABW6WMM7</accession>
<comment type="caution">
    <text evidence="4">The sequence shown here is derived from an EMBL/GenBank/DDBJ whole genome shotgun (WGS) entry which is preliminary data.</text>
</comment>
<name>A0ABW6WMM7_9ACTN</name>
<feature type="region of interest" description="Disordered" evidence="2">
    <location>
        <begin position="397"/>
        <end position="467"/>
    </location>
</feature>
<dbReference type="Gene3D" id="3.90.550.10">
    <property type="entry name" value="Spore Coat Polysaccharide Biosynthesis Protein SpsA, Chain A"/>
    <property type="match status" value="1"/>
</dbReference>
<organism evidence="4 5">
    <name type="scientific">Paractinoplanes globisporus</name>
    <dbReference type="NCBI Taxonomy" id="113565"/>
    <lineage>
        <taxon>Bacteria</taxon>
        <taxon>Bacillati</taxon>
        <taxon>Actinomycetota</taxon>
        <taxon>Actinomycetes</taxon>
        <taxon>Micromonosporales</taxon>
        <taxon>Micromonosporaceae</taxon>
        <taxon>Paractinoplanes</taxon>
    </lineage>
</organism>
<feature type="compositionally biased region" description="Gly residues" evidence="2">
    <location>
        <begin position="449"/>
        <end position="467"/>
    </location>
</feature>
<keyword evidence="4" id="KW-0808">Transferase</keyword>
<dbReference type="Proteomes" id="UP001602245">
    <property type="component" value="Unassembled WGS sequence"/>
</dbReference>
<evidence type="ECO:0000259" key="3">
    <source>
        <dbReference type="Pfam" id="PF00535"/>
    </source>
</evidence>
<comment type="similarity">
    <text evidence="1">Belongs to the glycosyltransferase 2 family.</text>
</comment>
<dbReference type="PANTHER" id="PTHR48090:SF7">
    <property type="entry name" value="RFBJ PROTEIN"/>
    <property type="match status" value="1"/>
</dbReference>
<protein>
    <submittedName>
        <fullName evidence="4">Glycosyltransferase</fullName>
        <ecNumber evidence="4">2.4.-.-</ecNumber>
    </submittedName>
</protein>
<feature type="compositionally biased region" description="Low complexity" evidence="2">
    <location>
        <begin position="260"/>
        <end position="287"/>
    </location>
</feature>
<dbReference type="EMBL" id="JBIAZU010000006">
    <property type="protein sequence ID" value="MFF5294549.1"/>
    <property type="molecule type" value="Genomic_DNA"/>
</dbReference>
<dbReference type="InterPro" id="IPR001173">
    <property type="entry name" value="Glyco_trans_2-like"/>
</dbReference>